<evidence type="ECO:0000256" key="1">
    <source>
        <dbReference type="SAM" id="MobiDB-lite"/>
    </source>
</evidence>
<organism evidence="2 3">
    <name type="scientific">Sphaerosporella brunnea</name>
    <dbReference type="NCBI Taxonomy" id="1250544"/>
    <lineage>
        <taxon>Eukaryota</taxon>
        <taxon>Fungi</taxon>
        <taxon>Dikarya</taxon>
        <taxon>Ascomycota</taxon>
        <taxon>Pezizomycotina</taxon>
        <taxon>Pezizomycetes</taxon>
        <taxon>Pezizales</taxon>
        <taxon>Pyronemataceae</taxon>
        <taxon>Sphaerosporella</taxon>
    </lineage>
</organism>
<dbReference type="Proteomes" id="UP000326924">
    <property type="component" value="Unassembled WGS sequence"/>
</dbReference>
<gene>
    <name evidence="2" type="ORF">FN846DRAFT_914174</name>
</gene>
<feature type="compositionally biased region" description="Polar residues" evidence="1">
    <location>
        <begin position="209"/>
        <end position="221"/>
    </location>
</feature>
<feature type="region of interest" description="Disordered" evidence="1">
    <location>
        <begin position="1"/>
        <end position="41"/>
    </location>
</feature>
<evidence type="ECO:0000313" key="2">
    <source>
        <dbReference type="EMBL" id="KAA8893318.1"/>
    </source>
</evidence>
<sequence length="324" mass="34745">MAAALWSQLFASPPTPRSSSPPRETQAFSSSPPDPPPQIQTNITSLHLRAFTLSLARQEQQLAATTALLNECKSVFSTAVSAAAGKSNPSKKANDKDAAALDSRLSGIESAVNSLTATVRGLTEEMRLHREQLRTLGMGLPAVIQVPASDPANYNQVSPENIAGVKTEDSTGPIAIAKAHQAAAQSSAQWRLPSIDDDLDLPENLVQETQPIPPASSSDLKPNSPPAPETQVAALAEKEPARPTPKAPTRKRRLLSSDEEVEFPPQDDRRLPLRGKRPRVKMPAASPPAEVAKLQERAKRSPSLEIVDLVVPYESRLSTGPDRV</sequence>
<protein>
    <submittedName>
        <fullName evidence="2">Uncharacterized protein</fullName>
    </submittedName>
</protein>
<dbReference type="InParanoid" id="A0A5J5EF21"/>
<dbReference type="EMBL" id="VXIS01000462">
    <property type="protein sequence ID" value="KAA8893318.1"/>
    <property type="molecule type" value="Genomic_DNA"/>
</dbReference>
<feature type="region of interest" description="Disordered" evidence="1">
    <location>
        <begin position="209"/>
        <end position="300"/>
    </location>
</feature>
<comment type="caution">
    <text evidence="2">The sequence shown here is derived from an EMBL/GenBank/DDBJ whole genome shotgun (WGS) entry which is preliminary data.</text>
</comment>
<name>A0A5J5EF21_9PEZI</name>
<accession>A0A5J5EF21</accession>
<proteinExistence type="predicted"/>
<dbReference type="AlphaFoldDB" id="A0A5J5EF21"/>
<keyword evidence="3" id="KW-1185">Reference proteome</keyword>
<evidence type="ECO:0000313" key="3">
    <source>
        <dbReference type="Proteomes" id="UP000326924"/>
    </source>
</evidence>
<reference evidence="2 3" key="1">
    <citation type="submission" date="2019-09" db="EMBL/GenBank/DDBJ databases">
        <title>Draft genome of the ectomycorrhizal ascomycete Sphaerosporella brunnea.</title>
        <authorList>
            <consortium name="DOE Joint Genome Institute"/>
            <person name="Benucci G.M."/>
            <person name="Marozzi G."/>
            <person name="Antonielli L."/>
            <person name="Sanchez S."/>
            <person name="Marco P."/>
            <person name="Wang X."/>
            <person name="Falini L.B."/>
            <person name="Barry K."/>
            <person name="Haridas S."/>
            <person name="Lipzen A."/>
            <person name="Labutti K."/>
            <person name="Grigoriev I.V."/>
            <person name="Murat C."/>
            <person name="Martin F."/>
            <person name="Albertini E."/>
            <person name="Donnini D."/>
            <person name="Bonito G."/>
        </authorList>
    </citation>
    <scope>NUCLEOTIDE SEQUENCE [LARGE SCALE GENOMIC DNA]</scope>
    <source>
        <strain evidence="2 3">Sb_GMNB300</strain>
    </source>
</reference>